<dbReference type="Proteomes" id="UP000536624">
    <property type="component" value="Unassembled WGS sequence"/>
</dbReference>
<evidence type="ECO:0000313" key="3">
    <source>
        <dbReference type="Proteomes" id="UP000536624"/>
    </source>
</evidence>
<accession>A0A7X5XEH9</accession>
<dbReference type="EMBL" id="JAALLH010000002">
    <property type="protein sequence ID" value="NIY70466.1"/>
    <property type="molecule type" value="Genomic_DNA"/>
</dbReference>
<sequence>MVAQGAAVPDDIAGEDDGRDDTEAGDHTAHWASTPPWPERPAGCAAGSRPLVVVVEGQGAAVIKGVFRVRSGQHAPYK</sequence>
<evidence type="ECO:0000256" key="1">
    <source>
        <dbReference type="SAM" id="MobiDB-lite"/>
    </source>
</evidence>
<proteinExistence type="predicted"/>
<feature type="region of interest" description="Disordered" evidence="1">
    <location>
        <begin position="1"/>
        <end position="45"/>
    </location>
</feature>
<comment type="caution">
    <text evidence="2">The sequence shown here is derived from an EMBL/GenBank/DDBJ whole genome shotgun (WGS) entry which is preliminary data.</text>
</comment>
<gene>
    <name evidence="2" type="ORF">SMALB_8597</name>
</gene>
<dbReference type="AlphaFoldDB" id="A0A7X5XEH9"/>
<reference evidence="2 3" key="1">
    <citation type="submission" date="2020-02" db="EMBL/GenBank/DDBJ databases">
        <title>Streptomyces malaysiensis DSM14702 (JHCC583434, PFL_A843) Genome sequencing and assembly.</title>
        <authorList>
            <person name="Samborskyy M."/>
        </authorList>
    </citation>
    <scope>NUCLEOTIDE SEQUENCE [LARGE SCALE GENOMIC DNA]</scope>
    <source>
        <strain evidence="2 3">DSM 14702</strain>
    </source>
</reference>
<organism evidence="2 3">
    <name type="scientific">Streptomyces malaysiensis</name>
    <dbReference type="NCBI Taxonomy" id="92644"/>
    <lineage>
        <taxon>Bacteria</taxon>
        <taxon>Bacillati</taxon>
        <taxon>Actinomycetota</taxon>
        <taxon>Actinomycetes</taxon>
        <taxon>Kitasatosporales</taxon>
        <taxon>Streptomycetaceae</taxon>
        <taxon>Streptomyces</taxon>
        <taxon>Streptomyces violaceusniger group</taxon>
    </lineage>
</organism>
<evidence type="ECO:0000313" key="2">
    <source>
        <dbReference type="EMBL" id="NIY70466.1"/>
    </source>
</evidence>
<protein>
    <submittedName>
        <fullName evidence="2">Uncharacterized protein</fullName>
    </submittedName>
</protein>
<name>A0A7X5XEH9_STRMQ</name>